<dbReference type="InterPro" id="IPR050330">
    <property type="entry name" value="Bact_OuterMem_StrucFunc"/>
</dbReference>
<evidence type="ECO:0000259" key="7">
    <source>
        <dbReference type="PROSITE" id="PS51123"/>
    </source>
</evidence>
<feature type="signal peptide" evidence="6">
    <location>
        <begin position="1"/>
        <end position="27"/>
    </location>
</feature>
<dbReference type="InterPro" id="IPR006664">
    <property type="entry name" value="OMP_bac"/>
</dbReference>
<dbReference type="InterPro" id="IPR006665">
    <property type="entry name" value="OmpA-like"/>
</dbReference>
<feature type="region of interest" description="Disordered" evidence="5">
    <location>
        <begin position="47"/>
        <end position="374"/>
    </location>
</feature>
<evidence type="ECO:0000256" key="5">
    <source>
        <dbReference type="SAM" id="MobiDB-lite"/>
    </source>
</evidence>
<evidence type="ECO:0000256" key="1">
    <source>
        <dbReference type="ARBA" id="ARBA00004442"/>
    </source>
</evidence>
<evidence type="ECO:0000256" key="6">
    <source>
        <dbReference type="SAM" id="SignalP"/>
    </source>
</evidence>
<gene>
    <name evidence="8" type="ORF">GGR23_001747</name>
</gene>
<evidence type="ECO:0000256" key="2">
    <source>
        <dbReference type="ARBA" id="ARBA00023136"/>
    </source>
</evidence>
<name>A0A7W6J4D4_9HYPH</name>
<keyword evidence="2 4" id="KW-0472">Membrane</keyword>
<keyword evidence="6" id="KW-0732">Signal</keyword>
<dbReference type="GO" id="GO:0009279">
    <property type="term" value="C:cell outer membrane"/>
    <property type="evidence" value="ECO:0007669"/>
    <property type="project" value="UniProtKB-SubCell"/>
</dbReference>
<feature type="compositionally biased region" description="Basic and acidic residues" evidence="5">
    <location>
        <begin position="304"/>
        <end position="322"/>
    </location>
</feature>
<feature type="chain" id="PRO_5030718519" evidence="6">
    <location>
        <begin position="28"/>
        <end position="727"/>
    </location>
</feature>
<proteinExistence type="predicted"/>
<evidence type="ECO:0000256" key="4">
    <source>
        <dbReference type="PROSITE-ProRule" id="PRU00473"/>
    </source>
</evidence>
<reference evidence="8 9" key="1">
    <citation type="submission" date="2020-08" db="EMBL/GenBank/DDBJ databases">
        <title>Genomic Encyclopedia of Type Strains, Phase IV (KMG-IV): sequencing the most valuable type-strain genomes for metagenomic binning, comparative biology and taxonomic classification.</title>
        <authorList>
            <person name="Goeker M."/>
        </authorList>
    </citation>
    <scope>NUCLEOTIDE SEQUENCE [LARGE SCALE GENOMIC DNA]</scope>
    <source>
        <strain evidence="8 9">DSM 29853</strain>
    </source>
</reference>
<feature type="compositionally biased region" description="Low complexity" evidence="5">
    <location>
        <begin position="56"/>
        <end position="224"/>
    </location>
</feature>
<protein>
    <submittedName>
        <fullName evidence="8">Outer membrane protein OmpA-like peptidoglycan-associated protein</fullName>
    </submittedName>
</protein>
<keyword evidence="9" id="KW-1185">Reference proteome</keyword>
<evidence type="ECO:0000256" key="3">
    <source>
        <dbReference type="ARBA" id="ARBA00023237"/>
    </source>
</evidence>
<dbReference type="InterPro" id="IPR036737">
    <property type="entry name" value="OmpA-like_sf"/>
</dbReference>
<organism evidence="8 9">
    <name type="scientific">Gellertiella hungarica</name>
    <dbReference type="NCBI Taxonomy" id="1572859"/>
    <lineage>
        <taxon>Bacteria</taxon>
        <taxon>Pseudomonadati</taxon>
        <taxon>Pseudomonadota</taxon>
        <taxon>Alphaproteobacteria</taxon>
        <taxon>Hyphomicrobiales</taxon>
        <taxon>Rhizobiaceae</taxon>
        <taxon>Gellertiella</taxon>
    </lineage>
</organism>
<dbReference type="AlphaFoldDB" id="A0A7W6J4D4"/>
<dbReference type="Pfam" id="PF00691">
    <property type="entry name" value="OmpA"/>
    <property type="match status" value="1"/>
</dbReference>
<dbReference type="Gene3D" id="3.30.1330.60">
    <property type="entry name" value="OmpA-like domain"/>
    <property type="match status" value="1"/>
</dbReference>
<feature type="domain" description="OmpA-like" evidence="7">
    <location>
        <begin position="600"/>
        <end position="725"/>
    </location>
</feature>
<keyword evidence="3" id="KW-0998">Cell outer membrane</keyword>
<feature type="compositionally biased region" description="Basic and acidic residues" evidence="5">
    <location>
        <begin position="339"/>
        <end position="363"/>
    </location>
</feature>
<dbReference type="CDD" id="cd07185">
    <property type="entry name" value="OmpA_C-like"/>
    <property type="match status" value="1"/>
</dbReference>
<dbReference type="Proteomes" id="UP000528286">
    <property type="component" value="Unassembled WGS sequence"/>
</dbReference>
<evidence type="ECO:0000313" key="8">
    <source>
        <dbReference type="EMBL" id="MBB4064560.1"/>
    </source>
</evidence>
<dbReference type="PANTHER" id="PTHR30329">
    <property type="entry name" value="STATOR ELEMENT OF FLAGELLAR MOTOR COMPLEX"/>
    <property type="match status" value="1"/>
</dbReference>
<sequence>MTLRSKLFATVALPVLSVSLVVEPALAAGNQAGHQGTWLMAQALEGDLDGDGQLSPEEQQLLQQQKQGQPEEQAPAEEPQPEPEQAPAEEPQPEPEQAPAEEPQPEPEQAPAEEPQPEPEQAPAEEPQPEPEQAPAEEPQPEPEQAPAEELQPEPEQAPAEEPQPEPEQAPAEEPQPEPEQAPAEEPQPEPEQAPAEEPQAQPEEQAPAEEPQAQPEEQAPAEEPQAKPEEQAPAEEPQAQPEEQAPAEEPQAQPEEQAPAEEPQAQPEGQAPAEQPSTDQQGAEQPATEQPDAADTDAAVPPVEDKLTVEEKQKIAEDPSKTSDTVVLPVDNGAAVLDSDKDADLTGGAESRETRSKEREQVEVAPPPETDADAQAALPVLEPAAVNKVLEEKGKKVEQAPAFQIPGVTNVNNNVTNNTVNNTVVNNNTTNNTVVNNVTQVNTVTVIKKEENTTILNVGNHIVVRSDDRERLRMDSNDSFYEQLSRGRSRETIVRPDGTRLVTVYNRYGDIIQRSRVTPDGDEYVMIYAPEADSEEPRRIYDAGYDLPPMRLTVPVDDYIVSTSREPREDYYAFLEKPPVEKVERVYSIDEVRYSARIRDKVRRIDLDTITFATGSAEVPLNQAKTLRKVASAMLKVLKKDPGETFLIEGHTDAVGSDQSNLILSDKRADSVAALLTDVYGIPPENLVTQGYGERYLKIRTASAEQQNRRVTIRRVTPLIRPVAQK</sequence>
<dbReference type="SUPFAM" id="SSF103088">
    <property type="entry name" value="OmpA-like"/>
    <property type="match status" value="1"/>
</dbReference>
<dbReference type="PANTHER" id="PTHR30329:SF21">
    <property type="entry name" value="LIPOPROTEIN YIAD-RELATED"/>
    <property type="match status" value="1"/>
</dbReference>
<accession>A0A7W6J4D4</accession>
<feature type="compositionally biased region" description="Low complexity" evidence="5">
    <location>
        <begin position="292"/>
        <end position="303"/>
    </location>
</feature>
<comment type="caution">
    <text evidence="8">The sequence shown here is derived from an EMBL/GenBank/DDBJ whole genome shotgun (WGS) entry which is preliminary data.</text>
</comment>
<dbReference type="PROSITE" id="PS51123">
    <property type="entry name" value="OMPA_2"/>
    <property type="match status" value="1"/>
</dbReference>
<comment type="subcellular location">
    <subcellularLocation>
        <location evidence="1">Cell outer membrane</location>
    </subcellularLocation>
</comment>
<dbReference type="PRINTS" id="PR01021">
    <property type="entry name" value="OMPADOMAIN"/>
</dbReference>
<feature type="compositionally biased region" description="Low complexity" evidence="5">
    <location>
        <begin position="235"/>
        <end position="277"/>
    </location>
</feature>
<dbReference type="EMBL" id="JACIEZ010000003">
    <property type="protein sequence ID" value="MBB4064560.1"/>
    <property type="molecule type" value="Genomic_DNA"/>
</dbReference>
<dbReference type="RefSeq" id="WP_183365826.1">
    <property type="nucleotide sequence ID" value="NZ_JACIEZ010000003.1"/>
</dbReference>
<evidence type="ECO:0000313" key="9">
    <source>
        <dbReference type="Proteomes" id="UP000528286"/>
    </source>
</evidence>